<protein>
    <recommendedName>
        <fullName evidence="2">Endonuclease/exonuclease/phosphatase domain-containing protein</fullName>
    </recommendedName>
</protein>
<sequence>MATNIELPVRENFFFWFSAPEGDVTIDDLIDAVEATAGEDSILVLQHMGGAKFLVGTRNTSQATELMVAEGFKINNEKVAVEAVGPPVTFVNVYRYPAYLSDETLSNALAQYGKVKSITFATVASRHNKLNGVRVVKLEMTRPVSNFVTIAGHRVIASTRACAACARGAETPVTWPPPARQSIVSGAAPSATRQKAATPNARGAVGGTARDGTRLLGQRRARGDGRRESSVNAPPPPPTPIVAPSSAVDTSDTNTEGDQETGSGTGFSTTEASSDSRLETPLEGEEQQGPQNGEPLEEGEIASPLRDDANFPPLPCVSSAATNPDDMPIIASGRYQIPTDHGSCGVGVVFISGRFRQKSHCVFGANGRTLFLDVLLDGRRFRFVNVYAPATRSDTNHYFRELHDSLQEPVPYVLLGDFNCVVDSVRDVRGPGRGGSTYHARELVKLLRHLQLTDAWVHLHDDEFGPTRTSRTTATRLDRAYIPDLLLPAVVSCDILALPDALSRASDHAPFVTTVRGRPGTSSSDASWRLDPALLQDPESVSILQPLIENSLKATPCTSPEAWDNLKASWKLLLQQEGRHAKKTLHGPPKRSSSLGCAL</sequence>
<dbReference type="InterPro" id="IPR036691">
    <property type="entry name" value="Endo/exonu/phosph_ase_sf"/>
</dbReference>
<dbReference type="AlphaFoldDB" id="A0A9D4T513"/>
<feature type="compositionally biased region" description="Basic residues" evidence="1">
    <location>
        <begin position="580"/>
        <end position="589"/>
    </location>
</feature>
<evidence type="ECO:0000256" key="1">
    <source>
        <dbReference type="SAM" id="MobiDB-lite"/>
    </source>
</evidence>
<organism evidence="3 4">
    <name type="scientific">Rhipicephalus sanguineus</name>
    <name type="common">Brown dog tick</name>
    <name type="synonym">Ixodes sanguineus</name>
    <dbReference type="NCBI Taxonomy" id="34632"/>
    <lineage>
        <taxon>Eukaryota</taxon>
        <taxon>Metazoa</taxon>
        <taxon>Ecdysozoa</taxon>
        <taxon>Arthropoda</taxon>
        <taxon>Chelicerata</taxon>
        <taxon>Arachnida</taxon>
        <taxon>Acari</taxon>
        <taxon>Parasitiformes</taxon>
        <taxon>Ixodida</taxon>
        <taxon>Ixodoidea</taxon>
        <taxon>Ixodidae</taxon>
        <taxon>Rhipicephalinae</taxon>
        <taxon>Rhipicephalus</taxon>
        <taxon>Rhipicephalus</taxon>
    </lineage>
</organism>
<dbReference type="Proteomes" id="UP000821837">
    <property type="component" value="Chromosome 11"/>
</dbReference>
<dbReference type="EMBL" id="JABSTV010001247">
    <property type="protein sequence ID" value="KAH7973261.1"/>
    <property type="molecule type" value="Genomic_DNA"/>
</dbReference>
<keyword evidence="4" id="KW-1185">Reference proteome</keyword>
<reference evidence="3" key="1">
    <citation type="journal article" date="2020" name="Cell">
        <title>Large-Scale Comparative Analyses of Tick Genomes Elucidate Their Genetic Diversity and Vector Capacities.</title>
        <authorList>
            <consortium name="Tick Genome and Microbiome Consortium (TIGMIC)"/>
            <person name="Jia N."/>
            <person name="Wang J."/>
            <person name="Shi W."/>
            <person name="Du L."/>
            <person name="Sun Y."/>
            <person name="Zhan W."/>
            <person name="Jiang J.F."/>
            <person name="Wang Q."/>
            <person name="Zhang B."/>
            <person name="Ji P."/>
            <person name="Bell-Sakyi L."/>
            <person name="Cui X.M."/>
            <person name="Yuan T.T."/>
            <person name="Jiang B.G."/>
            <person name="Yang W.F."/>
            <person name="Lam T.T."/>
            <person name="Chang Q.C."/>
            <person name="Ding S.J."/>
            <person name="Wang X.J."/>
            <person name="Zhu J.G."/>
            <person name="Ruan X.D."/>
            <person name="Zhao L."/>
            <person name="Wei J.T."/>
            <person name="Ye R.Z."/>
            <person name="Que T.C."/>
            <person name="Du C.H."/>
            <person name="Zhou Y.H."/>
            <person name="Cheng J.X."/>
            <person name="Dai P.F."/>
            <person name="Guo W.B."/>
            <person name="Han X.H."/>
            <person name="Huang E.J."/>
            <person name="Li L.F."/>
            <person name="Wei W."/>
            <person name="Gao Y.C."/>
            <person name="Liu J.Z."/>
            <person name="Shao H.Z."/>
            <person name="Wang X."/>
            <person name="Wang C.C."/>
            <person name="Yang T.C."/>
            <person name="Huo Q.B."/>
            <person name="Li W."/>
            <person name="Chen H.Y."/>
            <person name="Chen S.E."/>
            <person name="Zhou L.G."/>
            <person name="Ni X.B."/>
            <person name="Tian J.H."/>
            <person name="Sheng Y."/>
            <person name="Liu T."/>
            <person name="Pan Y.S."/>
            <person name="Xia L.Y."/>
            <person name="Li J."/>
            <person name="Zhao F."/>
            <person name="Cao W.C."/>
        </authorList>
    </citation>
    <scope>NUCLEOTIDE SEQUENCE</scope>
    <source>
        <strain evidence="3">Rsan-2018</strain>
    </source>
</reference>
<feature type="domain" description="Endonuclease/exonuclease/phosphatase" evidence="2">
    <location>
        <begin position="375"/>
        <end position="508"/>
    </location>
</feature>
<evidence type="ECO:0000313" key="4">
    <source>
        <dbReference type="Proteomes" id="UP000821837"/>
    </source>
</evidence>
<dbReference type="InterPro" id="IPR005135">
    <property type="entry name" value="Endo/exonuclease/phosphatase"/>
</dbReference>
<accession>A0A9D4T513</accession>
<feature type="region of interest" description="Disordered" evidence="1">
    <location>
        <begin position="170"/>
        <end position="298"/>
    </location>
</feature>
<reference evidence="3" key="2">
    <citation type="submission" date="2021-09" db="EMBL/GenBank/DDBJ databases">
        <authorList>
            <person name="Jia N."/>
            <person name="Wang J."/>
            <person name="Shi W."/>
            <person name="Du L."/>
            <person name="Sun Y."/>
            <person name="Zhan W."/>
            <person name="Jiang J."/>
            <person name="Wang Q."/>
            <person name="Zhang B."/>
            <person name="Ji P."/>
            <person name="Sakyi L.B."/>
            <person name="Cui X."/>
            <person name="Yuan T."/>
            <person name="Jiang B."/>
            <person name="Yang W."/>
            <person name="Lam T.T.-Y."/>
            <person name="Chang Q."/>
            <person name="Ding S."/>
            <person name="Wang X."/>
            <person name="Zhu J."/>
            <person name="Ruan X."/>
            <person name="Zhao L."/>
            <person name="Wei J."/>
            <person name="Que T."/>
            <person name="Du C."/>
            <person name="Cheng J."/>
            <person name="Dai P."/>
            <person name="Han X."/>
            <person name="Huang E."/>
            <person name="Gao Y."/>
            <person name="Liu J."/>
            <person name="Shao H."/>
            <person name="Ye R."/>
            <person name="Li L."/>
            <person name="Wei W."/>
            <person name="Wang X."/>
            <person name="Wang C."/>
            <person name="Huo Q."/>
            <person name="Li W."/>
            <person name="Guo W."/>
            <person name="Chen H."/>
            <person name="Chen S."/>
            <person name="Zhou L."/>
            <person name="Zhou L."/>
            <person name="Ni X."/>
            <person name="Tian J."/>
            <person name="Zhou Y."/>
            <person name="Sheng Y."/>
            <person name="Liu T."/>
            <person name="Pan Y."/>
            <person name="Xia L."/>
            <person name="Li J."/>
            <person name="Zhao F."/>
            <person name="Cao W."/>
        </authorList>
    </citation>
    <scope>NUCLEOTIDE SEQUENCE</scope>
    <source>
        <strain evidence="3">Rsan-2018</strain>
        <tissue evidence="3">Larvae</tissue>
    </source>
</reference>
<comment type="caution">
    <text evidence="3">The sequence shown here is derived from an EMBL/GenBank/DDBJ whole genome shotgun (WGS) entry which is preliminary data.</text>
</comment>
<name>A0A9D4T513_RHISA</name>
<evidence type="ECO:0000313" key="3">
    <source>
        <dbReference type="EMBL" id="KAH7973261.1"/>
    </source>
</evidence>
<proteinExistence type="predicted"/>
<dbReference type="GO" id="GO:0003824">
    <property type="term" value="F:catalytic activity"/>
    <property type="evidence" value="ECO:0007669"/>
    <property type="project" value="InterPro"/>
</dbReference>
<gene>
    <name evidence="3" type="ORF">HPB52_023326</name>
</gene>
<dbReference type="Pfam" id="PF03372">
    <property type="entry name" value="Exo_endo_phos"/>
    <property type="match status" value="1"/>
</dbReference>
<dbReference type="Gene3D" id="3.60.10.10">
    <property type="entry name" value="Endonuclease/exonuclease/phosphatase"/>
    <property type="match status" value="1"/>
</dbReference>
<dbReference type="SUPFAM" id="SSF56219">
    <property type="entry name" value="DNase I-like"/>
    <property type="match status" value="1"/>
</dbReference>
<evidence type="ECO:0000259" key="2">
    <source>
        <dbReference type="Pfam" id="PF03372"/>
    </source>
</evidence>
<feature type="region of interest" description="Disordered" evidence="1">
    <location>
        <begin position="580"/>
        <end position="599"/>
    </location>
</feature>